<dbReference type="Gene3D" id="3.40.30.10">
    <property type="entry name" value="Glutaredoxin"/>
    <property type="match status" value="1"/>
</dbReference>
<dbReference type="PANTHER" id="PTHR45663:SF40">
    <property type="entry name" value="THIOREDOXIN 2"/>
    <property type="match status" value="1"/>
</dbReference>
<accession>A0A7X6LUY7</accession>
<evidence type="ECO:0000313" key="5">
    <source>
        <dbReference type="EMBL" id="NKY84539.1"/>
    </source>
</evidence>
<dbReference type="InterPro" id="IPR017937">
    <property type="entry name" value="Thioredoxin_CS"/>
</dbReference>
<dbReference type="InterPro" id="IPR036249">
    <property type="entry name" value="Thioredoxin-like_sf"/>
</dbReference>
<dbReference type="RefSeq" id="WP_168441190.1">
    <property type="nucleotide sequence ID" value="NZ_CAWPHS010000012.1"/>
</dbReference>
<comment type="function">
    <text evidence="1">Participates in various redox reactions through the reversible oxidation of its active center dithiol to a disulfide and catalyzes dithiol-disulfide exchange reactions.</text>
</comment>
<dbReference type="AlphaFoldDB" id="A0A7X6LUY7"/>
<dbReference type="PROSITE" id="PS51352">
    <property type="entry name" value="THIOREDOXIN_2"/>
    <property type="match status" value="1"/>
</dbReference>
<dbReference type="EMBL" id="JAAXPE010000002">
    <property type="protein sequence ID" value="NKY84539.1"/>
    <property type="molecule type" value="Genomic_DNA"/>
</dbReference>
<dbReference type="Pfam" id="PF00085">
    <property type="entry name" value="Thioredoxin"/>
    <property type="match status" value="1"/>
</dbReference>
<feature type="region of interest" description="Disordered" evidence="3">
    <location>
        <begin position="116"/>
        <end position="146"/>
    </location>
</feature>
<protein>
    <submittedName>
        <fullName evidence="5">Thioredoxin family protein</fullName>
    </submittedName>
</protein>
<proteinExistence type="predicted"/>
<dbReference type="GO" id="GO:0015035">
    <property type="term" value="F:protein-disulfide reductase activity"/>
    <property type="evidence" value="ECO:0007669"/>
    <property type="project" value="TreeGrafter"/>
</dbReference>
<dbReference type="PANTHER" id="PTHR45663">
    <property type="entry name" value="GEO12009P1"/>
    <property type="match status" value="1"/>
</dbReference>
<keyword evidence="2" id="KW-1015">Disulfide bond</keyword>
<dbReference type="InterPro" id="IPR013766">
    <property type="entry name" value="Thioredoxin_domain"/>
</dbReference>
<evidence type="ECO:0000256" key="1">
    <source>
        <dbReference type="ARBA" id="ARBA00003318"/>
    </source>
</evidence>
<dbReference type="SUPFAM" id="SSF52833">
    <property type="entry name" value="Thioredoxin-like"/>
    <property type="match status" value="1"/>
</dbReference>
<dbReference type="CDD" id="cd02947">
    <property type="entry name" value="TRX_family"/>
    <property type="match status" value="1"/>
</dbReference>
<dbReference type="PROSITE" id="PS00194">
    <property type="entry name" value="THIOREDOXIN_1"/>
    <property type="match status" value="1"/>
</dbReference>
<reference evidence="5 6" key="1">
    <citation type="submission" date="2020-04" db="EMBL/GenBank/DDBJ databases">
        <title>MicrobeNet Type strains.</title>
        <authorList>
            <person name="Nicholson A.C."/>
        </authorList>
    </citation>
    <scope>NUCLEOTIDE SEQUENCE [LARGE SCALE GENOMIC DNA]</scope>
    <source>
        <strain evidence="5 6">DSM 44445</strain>
    </source>
</reference>
<evidence type="ECO:0000259" key="4">
    <source>
        <dbReference type="PROSITE" id="PS51352"/>
    </source>
</evidence>
<sequence length="146" mass="15930">MPTQPLTQHSFDRVVSTHAIVLVDFWASWCGWCTRFAPIYADSAAQHPEIVHATVDTEAEPALTATAGISSLPTLLAFREGLLVYSNPGFQTAAELEDVIRRVRWLDMDEFRRERGVPAGTGAPAPARAGLASGPPEYGWPGLRSR</sequence>
<comment type="caution">
    <text evidence="5">The sequence shown here is derived from an EMBL/GenBank/DDBJ whole genome shotgun (WGS) entry which is preliminary data.</text>
</comment>
<evidence type="ECO:0000256" key="3">
    <source>
        <dbReference type="SAM" id="MobiDB-lite"/>
    </source>
</evidence>
<dbReference type="PRINTS" id="PR00421">
    <property type="entry name" value="THIOREDOXIN"/>
</dbReference>
<organism evidence="5 6">
    <name type="scientific">Nocardia veterana</name>
    <dbReference type="NCBI Taxonomy" id="132249"/>
    <lineage>
        <taxon>Bacteria</taxon>
        <taxon>Bacillati</taxon>
        <taxon>Actinomycetota</taxon>
        <taxon>Actinomycetes</taxon>
        <taxon>Mycobacteriales</taxon>
        <taxon>Nocardiaceae</taxon>
        <taxon>Nocardia</taxon>
    </lineage>
</organism>
<keyword evidence="6" id="KW-1185">Reference proteome</keyword>
<gene>
    <name evidence="5" type="ORF">HGA07_02730</name>
</gene>
<dbReference type="GO" id="GO:0005829">
    <property type="term" value="C:cytosol"/>
    <property type="evidence" value="ECO:0007669"/>
    <property type="project" value="TreeGrafter"/>
</dbReference>
<feature type="compositionally biased region" description="Low complexity" evidence="3">
    <location>
        <begin position="117"/>
        <end position="136"/>
    </location>
</feature>
<name>A0A7X6LUY7_9NOCA</name>
<feature type="domain" description="Thioredoxin" evidence="4">
    <location>
        <begin position="1"/>
        <end position="105"/>
    </location>
</feature>
<evidence type="ECO:0000256" key="2">
    <source>
        <dbReference type="ARBA" id="ARBA00023157"/>
    </source>
</evidence>
<dbReference type="Proteomes" id="UP000523447">
    <property type="component" value="Unassembled WGS sequence"/>
</dbReference>
<evidence type="ECO:0000313" key="6">
    <source>
        <dbReference type="Proteomes" id="UP000523447"/>
    </source>
</evidence>